<dbReference type="Proteomes" id="UP000680158">
    <property type="component" value="Unassembled WGS sequence"/>
</dbReference>
<accession>A0A941I260</accession>
<dbReference type="SUPFAM" id="SSF51126">
    <property type="entry name" value="Pectin lyase-like"/>
    <property type="match status" value="1"/>
</dbReference>
<evidence type="ECO:0000256" key="1">
    <source>
        <dbReference type="ARBA" id="ARBA00022723"/>
    </source>
</evidence>
<dbReference type="Gene3D" id="2.160.20.10">
    <property type="entry name" value="Single-stranded right-handed beta-helix, Pectin lyase-like"/>
    <property type="match status" value="1"/>
</dbReference>
<evidence type="ECO:0000256" key="3">
    <source>
        <dbReference type="SAM" id="Phobius"/>
    </source>
</evidence>
<name>A0A941I260_9BURK</name>
<feature type="transmembrane region" description="Helical" evidence="3">
    <location>
        <begin position="20"/>
        <end position="41"/>
    </location>
</feature>
<dbReference type="InterPro" id="IPR011050">
    <property type="entry name" value="Pectin_lyase_fold/virulence"/>
</dbReference>
<dbReference type="RefSeq" id="WP_212684455.1">
    <property type="nucleotide sequence ID" value="NZ_JAGSPM010000006.1"/>
</dbReference>
<reference evidence="4 5" key="1">
    <citation type="submission" date="2021-04" db="EMBL/GenBank/DDBJ databases">
        <title>novel species isolated from subtropical streams in China.</title>
        <authorList>
            <person name="Lu H."/>
        </authorList>
    </citation>
    <scope>NUCLEOTIDE SEQUENCE [LARGE SCALE GENOMIC DNA]</scope>
    <source>
        <strain evidence="4 5">BYS107W</strain>
    </source>
</reference>
<keyword evidence="1" id="KW-0479">Metal-binding</keyword>
<keyword evidence="5" id="KW-1185">Reference proteome</keyword>
<evidence type="ECO:0000313" key="4">
    <source>
        <dbReference type="EMBL" id="MBR7747143.1"/>
    </source>
</evidence>
<organism evidence="4 5">
    <name type="scientific">Undibacterium baiyunense</name>
    <dbReference type="NCBI Taxonomy" id="2828731"/>
    <lineage>
        <taxon>Bacteria</taxon>
        <taxon>Pseudomonadati</taxon>
        <taxon>Pseudomonadota</taxon>
        <taxon>Betaproteobacteria</taxon>
        <taxon>Burkholderiales</taxon>
        <taxon>Oxalobacteraceae</taxon>
        <taxon>Undibacterium</taxon>
    </lineage>
</organism>
<keyword evidence="3" id="KW-0812">Transmembrane</keyword>
<gene>
    <name evidence="4" type="ORF">KDM92_11165</name>
</gene>
<sequence length="458" mass="51114">MMMRQMVGIFFNRQGLGLRLDRFIFLALLAILINLFIVVIGKANETDVLYKNYAFPNGFAWLDEVKGGQGGKIIRVTNLRKEGTGSLRAALETKGARTIVFEVAGVIDLERSVLQVNEGFVTIAGQTAPSPGITLIRGGINIRASHVIIQHLRIRTGADGQTKASGWEVDGLNISAAHHVIIDHCSMSWAIDENMSVSGPRFKGNTPEEWRNATSHHILFSNNLAAEGLAESTHAKGEHSKGSLVHDNVTNVIFYRNIWAHNVERNPLLKGGASATIANNLIYNPRSKAIHYNLMALEWGDHPYQTGKLNVVANVLRGGMSTKKALPLMMLGGDGDLAYFAKDNIAVDQFGNQLPLFGRYGETRAQLLLQSTPIDWPQGLKVLDARMVESELLRYAGARPWDRDKDDTRVIYYIAEGRGTIINDEREVSTYPQQKETQLRFSEEDWDTRKWLPRLNRK</sequence>
<dbReference type="EMBL" id="JAGSPM010000006">
    <property type="protein sequence ID" value="MBR7747143.1"/>
    <property type="molecule type" value="Genomic_DNA"/>
</dbReference>
<dbReference type="InterPro" id="IPR052063">
    <property type="entry name" value="Polysaccharide_Lyase_1"/>
</dbReference>
<dbReference type="GO" id="GO:0046872">
    <property type="term" value="F:metal ion binding"/>
    <property type="evidence" value="ECO:0007669"/>
    <property type="project" value="UniProtKB-KW"/>
</dbReference>
<keyword evidence="3" id="KW-1133">Transmembrane helix</keyword>
<proteinExistence type="predicted"/>
<comment type="caution">
    <text evidence="4">The sequence shown here is derived from an EMBL/GenBank/DDBJ whole genome shotgun (WGS) entry which is preliminary data.</text>
</comment>
<dbReference type="PANTHER" id="PTHR42970:SF1">
    <property type="entry name" value="PECTATE LYASE C-RELATED"/>
    <property type="match status" value="1"/>
</dbReference>
<keyword evidence="3" id="KW-0472">Membrane</keyword>
<evidence type="ECO:0008006" key="6">
    <source>
        <dbReference type="Google" id="ProtNLM"/>
    </source>
</evidence>
<dbReference type="AlphaFoldDB" id="A0A941I260"/>
<evidence type="ECO:0000256" key="2">
    <source>
        <dbReference type="ARBA" id="ARBA00023180"/>
    </source>
</evidence>
<evidence type="ECO:0000313" key="5">
    <source>
        <dbReference type="Proteomes" id="UP000680158"/>
    </source>
</evidence>
<dbReference type="PANTHER" id="PTHR42970">
    <property type="entry name" value="PECTATE LYASE C-RELATED"/>
    <property type="match status" value="1"/>
</dbReference>
<dbReference type="InterPro" id="IPR012334">
    <property type="entry name" value="Pectin_lyas_fold"/>
</dbReference>
<keyword evidence="2" id="KW-0325">Glycoprotein</keyword>
<protein>
    <recommendedName>
        <fullName evidence="6">Pectate lyase</fullName>
    </recommendedName>
</protein>